<dbReference type="GO" id="GO:0046872">
    <property type="term" value="F:metal ion binding"/>
    <property type="evidence" value="ECO:0007669"/>
    <property type="project" value="UniProtKB-KW"/>
</dbReference>
<keyword evidence="9" id="KW-0408">Iron</keyword>
<evidence type="ECO:0000256" key="8">
    <source>
        <dbReference type="ARBA" id="ARBA00023002"/>
    </source>
</evidence>
<dbReference type="Pfam" id="PF02668">
    <property type="entry name" value="TauD"/>
    <property type="match status" value="1"/>
</dbReference>
<evidence type="ECO:0000259" key="10">
    <source>
        <dbReference type="Pfam" id="PF02668"/>
    </source>
</evidence>
<reference evidence="11" key="1">
    <citation type="submission" date="2022-07" db="EMBL/GenBank/DDBJ databases">
        <title>Phylogenomic reconstructions and comparative analyses of Kickxellomycotina fungi.</title>
        <authorList>
            <person name="Reynolds N.K."/>
            <person name="Stajich J.E."/>
            <person name="Barry K."/>
            <person name="Grigoriev I.V."/>
            <person name="Crous P."/>
            <person name="Smith M.E."/>
        </authorList>
    </citation>
    <scope>NUCLEOTIDE SEQUENCE</scope>
    <source>
        <strain evidence="11">NBRC 105413</strain>
    </source>
</reference>
<feature type="domain" description="TauD/TfdA-like" evidence="10">
    <location>
        <begin position="176"/>
        <end position="411"/>
    </location>
</feature>
<evidence type="ECO:0000313" key="11">
    <source>
        <dbReference type="EMBL" id="KAJ1647670.1"/>
    </source>
</evidence>
<comment type="caution">
    <text evidence="11">The sequence shown here is derived from an EMBL/GenBank/DDBJ whole genome shotgun (WGS) entry which is preliminary data.</text>
</comment>
<dbReference type="SUPFAM" id="SSF51197">
    <property type="entry name" value="Clavaminate synthase-like"/>
    <property type="match status" value="1"/>
</dbReference>
<evidence type="ECO:0000256" key="5">
    <source>
        <dbReference type="ARBA" id="ARBA00022723"/>
    </source>
</evidence>
<evidence type="ECO:0000256" key="1">
    <source>
        <dbReference type="ARBA" id="ARBA00001954"/>
    </source>
</evidence>
<comment type="cofactor">
    <cofactor evidence="1">
        <name>Fe(2+)</name>
        <dbReference type="ChEBI" id="CHEBI:29033"/>
    </cofactor>
</comment>
<dbReference type="InterPro" id="IPR050411">
    <property type="entry name" value="AlphaKG_dependent_hydroxylases"/>
</dbReference>
<comment type="cofactor">
    <cofactor evidence="2">
        <name>L-ascorbate</name>
        <dbReference type="ChEBI" id="CHEBI:38290"/>
    </cofactor>
</comment>
<keyword evidence="6" id="KW-0124">Carnitine biosynthesis</keyword>
<name>A0A9W7XM58_9FUNG</name>
<comment type="similarity">
    <text evidence="4">Belongs to the gamma-BBH/TMLD family.</text>
</comment>
<accession>A0A9W7XM58</accession>
<sequence>MSNTTTTQILLKPDWARIIFEPTLDNSSNGVFSDFHYFWLRHNCPCLNGCRHQTTKERQIDASVVPLNIRPLRAVIDSDNDGRPTAVFYWPPIATKDDNGSLVLPDEKEHASVFHIEWLYENAYAINRGQSNGLPPHEIDLVTLDYNDFIFKHPAAEQGAAGISAKLSGKGSVLYKAALYDVLKKYGVAVIRNRGNDTEEIIYDFIDSTADVISTHFGRIEHLRTDNVENSNNDQLGYTNSPVRLHTDLCYAEKVPGFQFLHCIRPADVGGGNYFVHAESAANYLKTEVSRRAYDLLTTVPVRFDRKQSKFQAQLTEPILRLSDDIDSTTGERRLAQVRYSYFTQAAQTSVPFADLREWYEVLQVWDKLLYRDDFQIKADLNTGDVVIYDNLKVLHARNGFSGPRHMAGVYLRADDLWQHLGKAKGSALS</sequence>
<proteinExistence type="inferred from homology"/>
<keyword evidence="12" id="KW-1185">Reference proteome</keyword>
<dbReference type="Proteomes" id="UP001145021">
    <property type="component" value="Unassembled WGS sequence"/>
</dbReference>
<comment type="pathway">
    <text evidence="3">Amine and polyamine biosynthesis; carnitine biosynthesis.</text>
</comment>
<dbReference type="AlphaFoldDB" id="A0A9W7XM58"/>
<dbReference type="EMBL" id="JANBOH010000023">
    <property type="protein sequence ID" value="KAJ1647670.1"/>
    <property type="molecule type" value="Genomic_DNA"/>
</dbReference>
<evidence type="ECO:0000256" key="9">
    <source>
        <dbReference type="ARBA" id="ARBA00023004"/>
    </source>
</evidence>
<evidence type="ECO:0000256" key="6">
    <source>
        <dbReference type="ARBA" id="ARBA00022873"/>
    </source>
</evidence>
<evidence type="ECO:0000256" key="7">
    <source>
        <dbReference type="ARBA" id="ARBA00022964"/>
    </source>
</evidence>
<evidence type="ECO:0000256" key="3">
    <source>
        <dbReference type="ARBA" id="ARBA00005022"/>
    </source>
</evidence>
<dbReference type="InterPro" id="IPR003819">
    <property type="entry name" value="TauD/TfdA-like"/>
</dbReference>
<dbReference type="InterPro" id="IPR038492">
    <property type="entry name" value="GBBH-like_N_sf"/>
</dbReference>
<keyword evidence="7" id="KW-0223">Dioxygenase</keyword>
<dbReference type="GO" id="GO:0005739">
    <property type="term" value="C:mitochondrion"/>
    <property type="evidence" value="ECO:0007669"/>
    <property type="project" value="TreeGrafter"/>
</dbReference>
<organism evidence="11 12">
    <name type="scientific">Coemansia asiatica</name>
    <dbReference type="NCBI Taxonomy" id="1052880"/>
    <lineage>
        <taxon>Eukaryota</taxon>
        <taxon>Fungi</taxon>
        <taxon>Fungi incertae sedis</taxon>
        <taxon>Zoopagomycota</taxon>
        <taxon>Kickxellomycotina</taxon>
        <taxon>Kickxellomycetes</taxon>
        <taxon>Kickxellales</taxon>
        <taxon>Kickxellaceae</taxon>
        <taxon>Coemansia</taxon>
    </lineage>
</organism>
<keyword evidence="8" id="KW-0560">Oxidoreductase</keyword>
<protein>
    <recommendedName>
        <fullName evidence="10">TauD/TfdA-like domain-containing protein</fullName>
    </recommendedName>
</protein>
<dbReference type="Gene3D" id="3.60.130.10">
    <property type="entry name" value="Clavaminate synthase-like"/>
    <property type="match status" value="1"/>
</dbReference>
<evidence type="ECO:0000313" key="12">
    <source>
        <dbReference type="Proteomes" id="UP001145021"/>
    </source>
</evidence>
<dbReference type="GO" id="GO:0051213">
    <property type="term" value="F:dioxygenase activity"/>
    <property type="evidence" value="ECO:0007669"/>
    <property type="project" value="UniProtKB-KW"/>
</dbReference>
<gene>
    <name evidence="11" type="ORF">LPJ64_000975</name>
</gene>
<evidence type="ECO:0000256" key="2">
    <source>
        <dbReference type="ARBA" id="ARBA00001961"/>
    </source>
</evidence>
<dbReference type="PANTHER" id="PTHR10696">
    <property type="entry name" value="GAMMA-BUTYROBETAINE HYDROXYLASE-RELATED"/>
    <property type="match status" value="1"/>
</dbReference>
<dbReference type="Gene3D" id="3.30.2020.30">
    <property type="match status" value="1"/>
</dbReference>
<dbReference type="GO" id="GO:0045329">
    <property type="term" value="P:carnitine biosynthetic process"/>
    <property type="evidence" value="ECO:0007669"/>
    <property type="project" value="UniProtKB-KW"/>
</dbReference>
<keyword evidence="5" id="KW-0479">Metal-binding</keyword>
<dbReference type="PANTHER" id="PTHR10696:SF51">
    <property type="entry name" value="TRIMETHYLLYSINE DIOXYGENASE, MITOCHONDRIAL"/>
    <property type="match status" value="1"/>
</dbReference>
<dbReference type="InterPro" id="IPR042098">
    <property type="entry name" value="TauD-like_sf"/>
</dbReference>
<evidence type="ECO:0000256" key="4">
    <source>
        <dbReference type="ARBA" id="ARBA00008654"/>
    </source>
</evidence>